<reference evidence="3 4" key="2">
    <citation type="submission" date="2024-05" db="EMBL/GenBank/DDBJ databases">
        <authorList>
            <person name="Chen Y."/>
            <person name="Shah S."/>
            <person name="Dougan E. K."/>
            <person name="Thang M."/>
            <person name="Chan C."/>
        </authorList>
    </citation>
    <scope>NUCLEOTIDE SEQUENCE [LARGE SCALE GENOMIC DNA]</scope>
</reference>
<dbReference type="EMBL" id="CAMXCT030006689">
    <property type="protein sequence ID" value="CAL4805628.1"/>
    <property type="molecule type" value="Genomic_DNA"/>
</dbReference>
<gene>
    <name evidence="2" type="ORF">C1SCF055_LOCUS42892</name>
</gene>
<evidence type="ECO:0000256" key="1">
    <source>
        <dbReference type="SAM" id="MobiDB-lite"/>
    </source>
</evidence>
<dbReference type="AlphaFoldDB" id="A0A9P1GNT2"/>
<comment type="caution">
    <text evidence="2">The sequence shown here is derived from an EMBL/GenBank/DDBJ whole genome shotgun (WGS) entry which is preliminary data.</text>
</comment>
<dbReference type="OrthoDB" id="421580at2759"/>
<reference evidence="2" key="1">
    <citation type="submission" date="2022-10" db="EMBL/GenBank/DDBJ databases">
        <authorList>
            <person name="Chen Y."/>
            <person name="Dougan E. K."/>
            <person name="Chan C."/>
            <person name="Rhodes N."/>
            <person name="Thang M."/>
        </authorList>
    </citation>
    <scope>NUCLEOTIDE SEQUENCE</scope>
</reference>
<accession>A0A9P1GNT2</accession>
<dbReference type="EMBL" id="CAMXCT010006689">
    <property type="protein sequence ID" value="CAI4018316.1"/>
    <property type="molecule type" value="Genomic_DNA"/>
</dbReference>
<feature type="region of interest" description="Disordered" evidence="1">
    <location>
        <begin position="155"/>
        <end position="214"/>
    </location>
</feature>
<evidence type="ECO:0000313" key="2">
    <source>
        <dbReference type="EMBL" id="CAI4018316.1"/>
    </source>
</evidence>
<evidence type="ECO:0000313" key="3">
    <source>
        <dbReference type="EMBL" id="CAL4805628.1"/>
    </source>
</evidence>
<keyword evidence="4" id="KW-1185">Reference proteome</keyword>
<sequence length="641" mass="74160">MAVYARNPAVNPAVRSISAVSPDRRVDPVPWTKQPVLTPSYKGPVVQDPMEFMKPSHPHNPHARAHSPPPRVTYALCADPRQGALSPIPQRNSHVPTPMNAHHMQNVEKPNPQIPQVPYQVAFDEAMTARPGMGRRLEWHGLDAVSPMHGAGIANEAGPMPYASPMPKYRERRESAKPQTQVPVEDTIIHPQSPQMVKRGNSDSSLPEKPSSDLQKQIVEEVNRVLENRLAAKEETEALKKELDKAMNDREIEAQQVQHLTERLIEMEQRLEREADARRKIQAKLDQGVLMESELHQKDMKISELERKLKAKSDEARNLKVRQERMEKQMDDTRATREKTQRDCQREVQERLQEKRDVEEKLFTAQTRSKSLEQRCQELEETLKQERNNEQLLRMEKDLEQRESLLKGRQQELQARLLEADRNREELQRVRDEMQMQKQQLQIEVAEFQQQQDALKTHAKECDQKYRNWESQRQEVEQQNERTAQELNIMVQQSQEKVMEEVKKRASLEKDMRESLEEKTRLQIELQKQKDELATLQSQLGNLEGFATPAEMKEEMCSFEMEIGQQNAELMHGINCLSQELKWLASCNGVLREHIPSDLEPKVKAALENMSSCEWQPPSDMAQWLRERLNSLAHASSLGGA</sequence>
<protein>
    <submittedName>
        <fullName evidence="3">Reticulocyte-binding protein 2-like a</fullName>
    </submittedName>
</protein>
<organism evidence="2">
    <name type="scientific">Cladocopium goreaui</name>
    <dbReference type="NCBI Taxonomy" id="2562237"/>
    <lineage>
        <taxon>Eukaryota</taxon>
        <taxon>Sar</taxon>
        <taxon>Alveolata</taxon>
        <taxon>Dinophyceae</taxon>
        <taxon>Suessiales</taxon>
        <taxon>Symbiodiniaceae</taxon>
        <taxon>Cladocopium</taxon>
    </lineage>
</organism>
<dbReference type="EMBL" id="CAMXCT020006689">
    <property type="protein sequence ID" value="CAL1171691.1"/>
    <property type="molecule type" value="Genomic_DNA"/>
</dbReference>
<evidence type="ECO:0000313" key="4">
    <source>
        <dbReference type="Proteomes" id="UP001152797"/>
    </source>
</evidence>
<feature type="region of interest" description="Disordered" evidence="1">
    <location>
        <begin position="324"/>
        <end position="344"/>
    </location>
</feature>
<dbReference type="Proteomes" id="UP001152797">
    <property type="component" value="Unassembled WGS sequence"/>
</dbReference>
<name>A0A9P1GNT2_9DINO</name>
<proteinExistence type="predicted"/>